<proteinExistence type="predicted"/>
<comment type="catalytic activity">
    <reaction evidence="1">
        <text>ATP + protein L-histidine = ADP + protein N-phospho-L-histidine.</text>
        <dbReference type="EC" id="2.7.13.3"/>
    </reaction>
</comment>
<dbReference type="InterPro" id="IPR036890">
    <property type="entry name" value="HATPase_C_sf"/>
</dbReference>
<dbReference type="SMART" id="SM00387">
    <property type="entry name" value="HATPase_c"/>
    <property type="match status" value="1"/>
</dbReference>
<evidence type="ECO:0000256" key="4">
    <source>
        <dbReference type="SAM" id="Phobius"/>
    </source>
</evidence>
<keyword evidence="4" id="KW-0472">Membrane</keyword>
<keyword evidence="4" id="KW-0812">Transmembrane</keyword>
<dbReference type="InterPro" id="IPR005467">
    <property type="entry name" value="His_kinase_dom"/>
</dbReference>
<keyword evidence="7" id="KW-1185">Reference proteome</keyword>
<dbReference type="STRING" id="45070.Lnau_2322"/>
<feature type="transmembrane region" description="Helical" evidence="4">
    <location>
        <begin position="16"/>
        <end position="35"/>
    </location>
</feature>
<dbReference type="PATRIC" id="fig|45070.6.peg.2449"/>
<dbReference type="EMBL" id="LNYO01000023">
    <property type="protein sequence ID" value="KTD33571.1"/>
    <property type="molecule type" value="Genomic_DNA"/>
</dbReference>
<dbReference type="InterPro" id="IPR003594">
    <property type="entry name" value="HATPase_dom"/>
</dbReference>
<keyword evidence="4" id="KW-1133">Transmembrane helix</keyword>
<accession>A0A0W0WMT8</accession>
<keyword evidence="6" id="KW-0418">Kinase</keyword>
<dbReference type="InterPro" id="IPR036097">
    <property type="entry name" value="HisK_dim/P_sf"/>
</dbReference>
<organism evidence="6 7">
    <name type="scientific">Legionella nautarum</name>
    <dbReference type="NCBI Taxonomy" id="45070"/>
    <lineage>
        <taxon>Bacteria</taxon>
        <taxon>Pseudomonadati</taxon>
        <taxon>Pseudomonadota</taxon>
        <taxon>Gammaproteobacteria</taxon>
        <taxon>Legionellales</taxon>
        <taxon>Legionellaceae</taxon>
        <taxon>Legionella</taxon>
    </lineage>
</organism>
<dbReference type="PANTHER" id="PTHR43547">
    <property type="entry name" value="TWO-COMPONENT HISTIDINE KINASE"/>
    <property type="match status" value="1"/>
</dbReference>
<dbReference type="PRINTS" id="PR00344">
    <property type="entry name" value="BCTRLSENSOR"/>
</dbReference>
<dbReference type="RefSeq" id="WP_058505326.1">
    <property type="nucleotide sequence ID" value="NZ_CAAAIF010000005.1"/>
</dbReference>
<evidence type="ECO:0000259" key="5">
    <source>
        <dbReference type="PROSITE" id="PS50109"/>
    </source>
</evidence>
<reference evidence="6 7" key="1">
    <citation type="submission" date="2015-11" db="EMBL/GenBank/DDBJ databases">
        <title>Genomic analysis of 38 Legionella species identifies large and diverse effector repertoires.</title>
        <authorList>
            <person name="Burstein D."/>
            <person name="Amaro F."/>
            <person name="Zusman T."/>
            <person name="Lifshitz Z."/>
            <person name="Cohen O."/>
            <person name="Gilbert J.A."/>
            <person name="Pupko T."/>
            <person name="Shuman H.A."/>
            <person name="Segal G."/>
        </authorList>
    </citation>
    <scope>NUCLEOTIDE SEQUENCE [LARGE SCALE GENOMIC DNA]</scope>
    <source>
        <strain evidence="6 7">ATCC 49506</strain>
    </source>
</reference>
<dbReference type="SUPFAM" id="SSF55874">
    <property type="entry name" value="ATPase domain of HSP90 chaperone/DNA topoisomerase II/histidine kinase"/>
    <property type="match status" value="1"/>
</dbReference>
<gene>
    <name evidence="6" type="ORF">Lnau_2322</name>
</gene>
<dbReference type="Gene3D" id="3.30.565.10">
    <property type="entry name" value="Histidine kinase-like ATPase, C-terminal domain"/>
    <property type="match status" value="1"/>
</dbReference>
<dbReference type="CDD" id="cd00082">
    <property type="entry name" value="HisKA"/>
    <property type="match status" value="1"/>
</dbReference>
<feature type="transmembrane region" description="Helical" evidence="4">
    <location>
        <begin position="211"/>
        <end position="229"/>
    </location>
</feature>
<evidence type="ECO:0000256" key="1">
    <source>
        <dbReference type="ARBA" id="ARBA00000085"/>
    </source>
</evidence>
<dbReference type="InterPro" id="IPR003661">
    <property type="entry name" value="HisK_dim/P_dom"/>
</dbReference>
<dbReference type="Proteomes" id="UP000054725">
    <property type="component" value="Unassembled WGS sequence"/>
</dbReference>
<evidence type="ECO:0000313" key="7">
    <source>
        <dbReference type="Proteomes" id="UP000054725"/>
    </source>
</evidence>
<dbReference type="CDD" id="cd00075">
    <property type="entry name" value="HATPase"/>
    <property type="match status" value="1"/>
</dbReference>
<keyword evidence="3" id="KW-0597">Phosphoprotein</keyword>
<dbReference type="PANTHER" id="PTHR43547:SF2">
    <property type="entry name" value="HYBRID SIGNAL TRANSDUCTION HISTIDINE KINASE C"/>
    <property type="match status" value="1"/>
</dbReference>
<evidence type="ECO:0000256" key="3">
    <source>
        <dbReference type="ARBA" id="ARBA00022553"/>
    </source>
</evidence>
<dbReference type="Gene3D" id="1.10.287.130">
    <property type="match status" value="1"/>
</dbReference>
<dbReference type="SUPFAM" id="SSF47384">
    <property type="entry name" value="Homodimeric domain of signal transducing histidine kinase"/>
    <property type="match status" value="1"/>
</dbReference>
<dbReference type="OrthoDB" id="9806130at2"/>
<evidence type="ECO:0000313" key="6">
    <source>
        <dbReference type="EMBL" id="KTD33571.1"/>
    </source>
</evidence>
<dbReference type="GO" id="GO:0000155">
    <property type="term" value="F:phosphorelay sensor kinase activity"/>
    <property type="evidence" value="ECO:0007669"/>
    <property type="project" value="InterPro"/>
</dbReference>
<keyword evidence="6" id="KW-0808">Transferase</keyword>
<dbReference type="AlphaFoldDB" id="A0A0W0WMT8"/>
<name>A0A0W0WMT8_9GAMM</name>
<evidence type="ECO:0000256" key="2">
    <source>
        <dbReference type="ARBA" id="ARBA00012438"/>
    </source>
</evidence>
<feature type="domain" description="Histidine kinase" evidence="5">
    <location>
        <begin position="301"/>
        <end position="510"/>
    </location>
</feature>
<comment type="caution">
    <text evidence="6">The sequence shown here is derived from an EMBL/GenBank/DDBJ whole genome shotgun (WGS) entry which is preliminary data.</text>
</comment>
<dbReference type="Pfam" id="PF02518">
    <property type="entry name" value="HATPase_c"/>
    <property type="match status" value="1"/>
</dbReference>
<dbReference type="InterPro" id="IPR004358">
    <property type="entry name" value="Sig_transdc_His_kin-like_C"/>
</dbReference>
<protein>
    <recommendedName>
        <fullName evidence="2">histidine kinase</fullName>
        <ecNumber evidence="2">2.7.13.3</ecNumber>
    </recommendedName>
</protein>
<dbReference type="PROSITE" id="PS50109">
    <property type="entry name" value="HIS_KIN"/>
    <property type="match status" value="1"/>
</dbReference>
<sequence>MNIDNLNKLRISLSRSMMVSFLVIVFFSTMIFYLLNQNYEKNLRRWEKQQIENAIALFQSNLSEKLSILANSTIFVDFLRSGKTTRQSLLPDLRYEFHNVNLSNIAGMILKNQSNQVLFQEGKKTSNHVDLSLCYLNRSLDNMGECNYNWILYFYKKTIIEGLQEINSTIQFCSSCNPTNFLKNKKFGSFILEKSIPLNLAIQAKKDRVNLTYIYSLLILFYLVSITIWNRYRVKQIVNEYIADPIENITAQLASNKRLNLSQNYIQEIQYLIDRLHFWQIQVKKTEDQKHEAAIGRLATQVAHDIRSPLTALDVAIKHIGNLEERERLLIRNAVLRINDIANNLLSQYKQKNLIPEPSSSLKPELIADILLKVISEKRIQQENLAIEYLVSIEDKTYGLFTSVNLSELYRALSNLLQNAIEAIPNKGQISLSLQQVSDALRITIEDTGCGISKAILPKILNEQVSVGKQGSGLGLVRAKNTIEISGGKFTIDSEVNIGTKVTIILPIVESPAWFTPKLKIKPKSIIVVVDDDGSIHEVWKARFSHLKISLIKFQNLNDFITWQQNNDNSRVIYLIDYEFLQTQENGLSVIKNLKIGHRSYLVTSHYENHFIQEQCLNLRTSIIPKPFASYIPIELIDLQEFNNNIVKLI</sequence>
<dbReference type="EC" id="2.7.13.3" evidence="2"/>